<accession>A0A6B0YQ78</accession>
<organism evidence="10">
    <name type="scientific">Caldilineaceae bacterium SB0664_bin_27</name>
    <dbReference type="NCBI Taxonomy" id="2605260"/>
    <lineage>
        <taxon>Bacteria</taxon>
        <taxon>Bacillati</taxon>
        <taxon>Chloroflexota</taxon>
        <taxon>Caldilineae</taxon>
        <taxon>Caldilineales</taxon>
        <taxon>Caldilineaceae</taxon>
    </lineage>
</organism>
<dbReference type="InterPro" id="IPR003838">
    <property type="entry name" value="ABC3_permease_C"/>
</dbReference>
<keyword evidence="2" id="KW-1003">Cell membrane</keyword>
<dbReference type="Pfam" id="PF02687">
    <property type="entry name" value="FtsX"/>
    <property type="match status" value="1"/>
</dbReference>
<feature type="transmembrane region" description="Helical" evidence="7">
    <location>
        <begin position="29"/>
        <end position="48"/>
    </location>
</feature>
<evidence type="ECO:0000256" key="6">
    <source>
        <dbReference type="ARBA" id="ARBA00038076"/>
    </source>
</evidence>
<comment type="similarity">
    <text evidence="6">Belongs to the ABC-4 integral membrane protein family.</text>
</comment>
<feature type="transmembrane region" description="Helical" evidence="7">
    <location>
        <begin position="292"/>
        <end position="317"/>
    </location>
</feature>
<keyword evidence="4 7" id="KW-1133">Transmembrane helix</keyword>
<dbReference type="AlphaFoldDB" id="A0A6B0YQ78"/>
<feature type="domain" description="ABC3 transporter permease C-terminal" evidence="8">
    <location>
        <begin position="296"/>
        <end position="411"/>
    </location>
</feature>
<dbReference type="GO" id="GO:0022857">
    <property type="term" value="F:transmembrane transporter activity"/>
    <property type="evidence" value="ECO:0007669"/>
    <property type="project" value="TreeGrafter"/>
</dbReference>
<comment type="subcellular location">
    <subcellularLocation>
        <location evidence="1">Cell membrane</location>
        <topology evidence="1">Multi-pass membrane protein</topology>
    </subcellularLocation>
</comment>
<feature type="transmembrane region" description="Helical" evidence="7">
    <location>
        <begin position="377"/>
        <end position="401"/>
    </location>
</feature>
<evidence type="ECO:0000313" key="10">
    <source>
        <dbReference type="EMBL" id="MXY91932.1"/>
    </source>
</evidence>
<feature type="transmembrane region" description="Helical" evidence="7">
    <location>
        <begin position="338"/>
        <end position="365"/>
    </location>
</feature>
<dbReference type="PANTHER" id="PTHR30572:SF4">
    <property type="entry name" value="ABC TRANSPORTER PERMEASE YTRF"/>
    <property type="match status" value="1"/>
</dbReference>
<evidence type="ECO:0000259" key="9">
    <source>
        <dbReference type="Pfam" id="PF12704"/>
    </source>
</evidence>
<comment type="caution">
    <text evidence="10">The sequence shown here is derived from an EMBL/GenBank/DDBJ whole genome shotgun (WGS) entry which is preliminary data.</text>
</comment>
<protein>
    <submittedName>
        <fullName evidence="10">FtsX-like permease family protein</fullName>
    </submittedName>
</protein>
<evidence type="ECO:0000256" key="3">
    <source>
        <dbReference type="ARBA" id="ARBA00022692"/>
    </source>
</evidence>
<evidence type="ECO:0000256" key="2">
    <source>
        <dbReference type="ARBA" id="ARBA00022475"/>
    </source>
</evidence>
<proteinExistence type="inferred from homology"/>
<dbReference type="EMBL" id="VXRG01000005">
    <property type="protein sequence ID" value="MXY91932.1"/>
    <property type="molecule type" value="Genomic_DNA"/>
</dbReference>
<evidence type="ECO:0000256" key="4">
    <source>
        <dbReference type="ARBA" id="ARBA00022989"/>
    </source>
</evidence>
<evidence type="ECO:0000256" key="7">
    <source>
        <dbReference type="SAM" id="Phobius"/>
    </source>
</evidence>
<reference evidence="10" key="1">
    <citation type="submission" date="2019-09" db="EMBL/GenBank/DDBJ databases">
        <title>Characterisation of the sponge microbiome using genome-centric metagenomics.</title>
        <authorList>
            <person name="Engelberts J.P."/>
            <person name="Robbins S.J."/>
            <person name="De Goeij J.M."/>
            <person name="Aranda M."/>
            <person name="Bell S.C."/>
            <person name="Webster N.S."/>
        </authorList>
    </citation>
    <scope>NUCLEOTIDE SEQUENCE</scope>
    <source>
        <strain evidence="10">SB0664_bin_27</strain>
    </source>
</reference>
<evidence type="ECO:0000256" key="1">
    <source>
        <dbReference type="ARBA" id="ARBA00004651"/>
    </source>
</evidence>
<keyword evidence="3 7" id="KW-0812">Transmembrane</keyword>
<evidence type="ECO:0000256" key="5">
    <source>
        <dbReference type="ARBA" id="ARBA00023136"/>
    </source>
</evidence>
<dbReference type="GO" id="GO:0005886">
    <property type="term" value="C:plasma membrane"/>
    <property type="evidence" value="ECO:0007669"/>
    <property type="project" value="UniProtKB-SubCell"/>
</dbReference>
<dbReference type="InterPro" id="IPR025857">
    <property type="entry name" value="MacB_PCD"/>
</dbReference>
<dbReference type="InterPro" id="IPR050250">
    <property type="entry name" value="Macrolide_Exporter_MacB"/>
</dbReference>
<keyword evidence="5 7" id="KW-0472">Membrane</keyword>
<dbReference type="Pfam" id="PF12704">
    <property type="entry name" value="MacB_PCD"/>
    <property type="match status" value="1"/>
</dbReference>
<name>A0A6B0YQ78_9CHLR</name>
<feature type="domain" description="MacB-like periplasmic core" evidence="9">
    <location>
        <begin position="28"/>
        <end position="255"/>
    </location>
</feature>
<sequence>MLRERYMKLVRYFPVAVDSITANKMRAGLTMLGIIIGVAAVLSILGVGRGASADILDEVASQGTTRLTISPSTESEGEGAGAPVQTLTMGDVRALFDPAFHPDVVEVVPQFTGNIQLVAGSSNKQTRVTGTTADYAGVHRLEMAEGRFLTEDEIARMSNVIVIGTAVATDLFERTQVVGESVRINGEPFTIVGVLEESGNAGFGSNDDSGFIPIGAAHGRIFNVPRYRGDYTVTSISANAVSEERVEAAELQIEQTLRLRRGLGAHDDNDFTISTQASLLDTIGAVTSTLTLLLSSIAAISLVVGGIGIMNIMLVSVTERTREIGLRKALGAHTSDVLLQFLIESLVLTLLGGLIGIAISYGLALLVQRIPNFPIDILIGVDALILAVGVSAGCGLIFGLYPAMRATRLDPIEALRYE</sequence>
<gene>
    <name evidence="10" type="ORF">F4Y42_00615</name>
</gene>
<dbReference type="PANTHER" id="PTHR30572">
    <property type="entry name" value="MEMBRANE COMPONENT OF TRANSPORTER-RELATED"/>
    <property type="match status" value="1"/>
</dbReference>
<evidence type="ECO:0000259" key="8">
    <source>
        <dbReference type="Pfam" id="PF02687"/>
    </source>
</evidence>